<dbReference type="OrthoDB" id="5296287at2759"/>
<comment type="caution">
    <text evidence="1">The sequence shown here is derived from an EMBL/GenBank/DDBJ whole genome shotgun (WGS) entry which is preliminary data.</text>
</comment>
<name>A0A7J7N7B7_9MAGN</name>
<evidence type="ECO:0000313" key="2">
    <source>
        <dbReference type="Proteomes" id="UP000541444"/>
    </source>
</evidence>
<dbReference type="EMBL" id="JACGCM010001009">
    <property type="protein sequence ID" value="KAF6163027.1"/>
    <property type="molecule type" value="Genomic_DNA"/>
</dbReference>
<protein>
    <submittedName>
        <fullName evidence="1">Uncharacterized protein</fullName>
    </submittedName>
</protein>
<accession>A0A7J7N7B7</accession>
<proteinExistence type="predicted"/>
<keyword evidence="2" id="KW-1185">Reference proteome</keyword>
<reference evidence="1 2" key="1">
    <citation type="journal article" date="2020" name="IScience">
        <title>Genome Sequencing of the Endangered Kingdonia uniflora (Circaeasteraceae, Ranunculales) Reveals Potential Mechanisms of Evolutionary Specialization.</title>
        <authorList>
            <person name="Sun Y."/>
            <person name="Deng T."/>
            <person name="Zhang A."/>
            <person name="Moore M.J."/>
            <person name="Landis J.B."/>
            <person name="Lin N."/>
            <person name="Zhang H."/>
            <person name="Zhang X."/>
            <person name="Huang J."/>
            <person name="Zhang X."/>
            <person name="Sun H."/>
            <person name="Wang H."/>
        </authorList>
    </citation>
    <scope>NUCLEOTIDE SEQUENCE [LARGE SCALE GENOMIC DNA]</scope>
    <source>
        <strain evidence="1">TB1705</strain>
        <tissue evidence="1">Leaf</tissue>
    </source>
</reference>
<sequence>MPPAISDSGKYDIASPFIIKASEDGDKCNEKMGIDEMLTRYCGEFGPWQLKHFVLTCLAWALEGLHTMVMIFGDREPRAWRCTGTDPGCSSISRSVCDLVPGSWEWIGGSDASTVSEWGLICGEKYKVGFVQSAFFAGCAVGK</sequence>
<evidence type="ECO:0000313" key="1">
    <source>
        <dbReference type="EMBL" id="KAF6163027.1"/>
    </source>
</evidence>
<dbReference type="AlphaFoldDB" id="A0A7J7N7B7"/>
<dbReference type="Proteomes" id="UP000541444">
    <property type="component" value="Unassembled WGS sequence"/>
</dbReference>
<gene>
    <name evidence="1" type="ORF">GIB67_021176</name>
</gene>
<organism evidence="1 2">
    <name type="scientific">Kingdonia uniflora</name>
    <dbReference type="NCBI Taxonomy" id="39325"/>
    <lineage>
        <taxon>Eukaryota</taxon>
        <taxon>Viridiplantae</taxon>
        <taxon>Streptophyta</taxon>
        <taxon>Embryophyta</taxon>
        <taxon>Tracheophyta</taxon>
        <taxon>Spermatophyta</taxon>
        <taxon>Magnoliopsida</taxon>
        <taxon>Ranunculales</taxon>
        <taxon>Circaeasteraceae</taxon>
        <taxon>Kingdonia</taxon>
    </lineage>
</organism>